<gene>
    <name evidence="4" type="ORF">AAC431_05100</name>
</gene>
<accession>A0ABU9FM94</accession>
<evidence type="ECO:0000313" key="4">
    <source>
        <dbReference type="EMBL" id="MEL0565300.1"/>
    </source>
</evidence>
<proteinExistence type="inferred from homology"/>
<dbReference type="SUPFAM" id="SSF51445">
    <property type="entry name" value="(Trans)glycosidases"/>
    <property type="match status" value="1"/>
</dbReference>
<evidence type="ECO:0000313" key="5">
    <source>
        <dbReference type="Proteomes" id="UP001385848"/>
    </source>
</evidence>
<sequence>MVLNAIDIADYQAGINPASVSADIIIIKATEGTSYTNPYWKTWADETLKAGKMLAFYHFTHGTNCNAEVNYFLNTIGAYANKAMLFLDFEASAVNVGGVPFAKQFLELVKNKTGKAPGIYMSLAVENQLNWTSICNDYPLWVAQYNTMSPQYGFVDRDLYGSLKYWKVITLFQNTSNGYISGWNGGLDLSIFYGDKATWNKLIASNGTSEMEVDEEMAWHPEVKWNQLGMYRINREGGINLYTNSELAFVTQENGADAVRKYGDFVVWEAKKGAVRLGTDTQWASQADGLTKINPLAVNDNAHAKCKIVADDAYTQDEPKAGAAGIKHLPKGSTWTVFGRQDKYLIVGGGSDGKYVDGDKAVIVL</sequence>
<dbReference type="PANTHER" id="PTHR34135">
    <property type="entry name" value="LYSOZYME"/>
    <property type="match status" value="1"/>
</dbReference>
<dbReference type="Pfam" id="PF01183">
    <property type="entry name" value="Glyco_hydro_25"/>
    <property type="match status" value="1"/>
</dbReference>
<dbReference type="Gene3D" id="3.20.20.80">
    <property type="entry name" value="Glycosidases"/>
    <property type="match status" value="1"/>
</dbReference>
<dbReference type="InterPro" id="IPR018077">
    <property type="entry name" value="Glyco_hydro_fam25_subgr"/>
</dbReference>
<dbReference type="InterPro" id="IPR002053">
    <property type="entry name" value="Glyco_hydro_25"/>
</dbReference>
<name>A0ABU9FM94_LACJE</name>
<keyword evidence="3" id="KW-0326">Glycosidase</keyword>
<comment type="caution">
    <text evidence="4">The sequence shown here is derived from an EMBL/GenBank/DDBJ whole genome shotgun (WGS) entry which is preliminary data.</text>
</comment>
<organism evidence="4 5">
    <name type="scientific">Lactobacillus jensenii</name>
    <dbReference type="NCBI Taxonomy" id="109790"/>
    <lineage>
        <taxon>Bacteria</taxon>
        <taxon>Bacillati</taxon>
        <taxon>Bacillota</taxon>
        <taxon>Bacilli</taxon>
        <taxon>Lactobacillales</taxon>
        <taxon>Lactobacillaceae</taxon>
        <taxon>Lactobacillus</taxon>
    </lineage>
</organism>
<dbReference type="Proteomes" id="UP001385848">
    <property type="component" value="Unassembled WGS sequence"/>
</dbReference>
<evidence type="ECO:0000256" key="3">
    <source>
        <dbReference type="ARBA" id="ARBA00023295"/>
    </source>
</evidence>
<dbReference type="PROSITE" id="PS51904">
    <property type="entry name" value="GLYCOSYL_HYDROL_F25_2"/>
    <property type="match status" value="1"/>
</dbReference>
<dbReference type="EMBL" id="JBBVUL010000008">
    <property type="protein sequence ID" value="MEL0565300.1"/>
    <property type="molecule type" value="Genomic_DNA"/>
</dbReference>
<evidence type="ECO:0000256" key="1">
    <source>
        <dbReference type="ARBA" id="ARBA00010646"/>
    </source>
</evidence>
<dbReference type="PANTHER" id="PTHR34135:SF2">
    <property type="entry name" value="LYSOZYME"/>
    <property type="match status" value="1"/>
</dbReference>
<reference evidence="4 5" key="1">
    <citation type="submission" date="2024-04" db="EMBL/GenBank/DDBJ databases">
        <title>Three lactobacilli isolated from voided urine samples from females with type 2 diabetes.</title>
        <authorList>
            <person name="Kula A."/>
            <person name="Stegman N."/>
            <person name="Putonti C."/>
        </authorList>
    </citation>
    <scope>NUCLEOTIDE SEQUENCE [LARGE SCALE GENOMIC DNA]</scope>
    <source>
        <strain evidence="4 5">1855</strain>
    </source>
</reference>
<protein>
    <submittedName>
        <fullName evidence="4">GH25 family lysozyme</fullName>
    </submittedName>
</protein>
<evidence type="ECO:0000256" key="2">
    <source>
        <dbReference type="ARBA" id="ARBA00022801"/>
    </source>
</evidence>
<dbReference type="SMART" id="SM00641">
    <property type="entry name" value="Glyco_25"/>
    <property type="match status" value="1"/>
</dbReference>
<dbReference type="InterPro" id="IPR017853">
    <property type="entry name" value="GH"/>
</dbReference>
<keyword evidence="5" id="KW-1185">Reference proteome</keyword>
<comment type="similarity">
    <text evidence="1">Belongs to the glycosyl hydrolase 25 family.</text>
</comment>
<dbReference type="RefSeq" id="WP_101850236.1">
    <property type="nucleotide sequence ID" value="NZ_CATOUZ010000011.1"/>
</dbReference>
<keyword evidence="2" id="KW-0378">Hydrolase</keyword>